<evidence type="ECO:0000256" key="3">
    <source>
        <dbReference type="ARBA" id="ARBA00023274"/>
    </source>
</evidence>
<dbReference type="HAMAP" id="MF_00362">
    <property type="entry name" value="Ribosomal_uL10"/>
    <property type="match status" value="1"/>
</dbReference>
<reference evidence="4" key="1">
    <citation type="submission" date="2019-08" db="EMBL/GenBank/DDBJ databases">
        <authorList>
            <person name="Kucharzyk K."/>
            <person name="Murdoch R.W."/>
            <person name="Higgins S."/>
            <person name="Loffler F."/>
        </authorList>
    </citation>
    <scope>NUCLEOTIDE SEQUENCE</scope>
</reference>
<dbReference type="InterPro" id="IPR022973">
    <property type="entry name" value="Ribosomal_uL10_bac"/>
</dbReference>
<dbReference type="EMBL" id="VSSQ01001793">
    <property type="protein sequence ID" value="MPM11163.1"/>
    <property type="molecule type" value="Genomic_DNA"/>
</dbReference>
<dbReference type="InterPro" id="IPR043141">
    <property type="entry name" value="Ribosomal_uL10-like_sf"/>
</dbReference>
<comment type="caution">
    <text evidence="4">The sequence shown here is derived from an EMBL/GenBank/DDBJ whole genome shotgun (WGS) entry which is preliminary data.</text>
</comment>
<protein>
    <submittedName>
        <fullName evidence="4">50S ribosomal protein L10</fullName>
    </submittedName>
</protein>
<dbReference type="SUPFAM" id="SSF160369">
    <property type="entry name" value="Ribosomal protein L10-like"/>
    <property type="match status" value="1"/>
</dbReference>
<proteinExistence type="inferred from homology"/>
<evidence type="ECO:0000256" key="2">
    <source>
        <dbReference type="ARBA" id="ARBA00022980"/>
    </source>
</evidence>
<dbReference type="InterPro" id="IPR001790">
    <property type="entry name" value="Ribosomal_uL10"/>
</dbReference>
<sequence length="178" mass="19252">MNAIRKQKAAAVAEIKERLQATQSVVFMDYRGMNVATVTKLRRKCREAGVDMKVIKNTLTRLAATELGMEAINTKLEGTTAAFFGMNDPVAPAKILEEFLKESKLTLEIKGGIVSGKVIDAAGVKALASLPDKNVLIAQVLGTLIAPITGFYSVLQGNTRNLVYALEAVRKQKEETGN</sequence>
<dbReference type="GO" id="GO:0005840">
    <property type="term" value="C:ribosome"/>
    <property type="evidence" value="ECO:0007669"/>
    <property type="project" value="UniProtKB-KW"/>
</dbReference>
<dbReference type="NCBIfam" id="NF000955">
    <property type="entry name" value="PRK00099.1-1"/>
    <property type="match status" value="1"/>
</dbReference>
<dbReference type="InterPro" id="IPR047865">
    <property type="entry name" value="Ribosomal_uL10_bac_type"/>
</dbReference>
<keyword evidence="2 4" id="KW-0689">Ribosomal protein</keyword>
<dbReference type="PANTHER" id="PTHR11560">
    <property type="entry name" value="39S RIBOSOMAL PROTEIN L10, MITOCHONDRIAL"/>
    <property type="match status" value="1"/>
</dbReference>
<organism evidence="4">
    <name type="scientific">bioreactor metagenome</name>
    <dbReference type="NCBI Taxonomy" id="1076179"/>
    <lineage>
        <taxon>unclassified sequences</taxon>
        <taxon>metagenomes</taxon>
        <taxon>ecological metagenomes</taxon>
    </lineage>
</organism>
<dbReference type="CDD" id="cd05797">
    <property type="entry name" value="Ribosomal_L10"/>
    <property type="match status" value="1"/>
</dbReference>
<gene>
    <name evidence="4" type="primary">rplJ_22</name>
    <name evidence="4" type="ORF">SDC9_57502</name>
</gene>
<evidence type="ECO:0000256" key="1">
    <source>
        <dbReference type="ARBA" id="ARBA00008889"/>
    </source>
</evidence>
<accession>A0A644XAG3</accession>
<keyword evidence="3" id="KW-0687">Ribonucleoprotein</keyword>
<evidence type="ECO:0000313" key="4">
    <source>
        <dbReference type="EMBL" id="MPM11163.1"/>
    </source>
</evidence>
<dbReference type="Gene3D" id="6.10.250.290">
    <property type="match status" value="1"/>
</dbReference>
<dbReference type="Pfam" id="PF00466">
    <property type="entry name" value="Ribosomal_L10"/>
    <property type="match status" value="1"/>
</dbReference>
<name>A0A644XAG3_9ZZZZ</name>
<dbReference type="GO" id="GO:1990904">
    <property type="term" value="C:ribonucleoprotein complex"/>
    <property type="evidence" value="ECO:0007669"/>
    <property type="project" value="UniProtKB-KW"/>
</dbReference>
<dbReference type="AlphaFoldDB" id="A0A644XAG3"/>
<comment type="similarity">
    <text evidence="1">Belongs to the universal ribosomal protein uL10 family.</text>
</comment>
<dbReference type="Gene3D" id="3.30.70.1730">
    <property type="match status" value="1"/>
</dbReference>